<dbReference type="CDD" id="cd10975">
    <property type="entry name" value="CE4_CDA_like_2"/>
    <property type="match status" value="1"/>
</dbReference>
<dbReference type="PANTHER" id="PTHR45985:SF8">
    <property type="entry name" value="CHITIN DEACETYLASE-LIKE 9, ISOFORM A"/>
    <property type="match status" value="1"/>
</dbReference>
<dbReference type="PANTHER" id="PTHR45985">
    <property type="match status" value="1"/>
</dbReference>
<dbReference type="Proteomes" id="UP000786811">
    <property type="component" value="Unassembled WGS sequence"/>
</dbReference>
<dbReference type="EMBL" id="CAJNRD030001124">
    <property type="protein sequence ID" value="CAG5107348.1"/>
    <property type="molecule type" value="Genomic_DNA"/>
</dbReference>
<accession>A0A8J2MSJ8</accession>
<name>A0A8J2MSJ8_COTCN</name>
<reference evidence="2" key="1">
    <citation type="submission" date="2021-04" db="EMBL/GenBank/DDBJ databases">
        <authorList>
            <person name="Chebbi M.A.C M."/>
        </authorList>
    </citation>
    <scope>NUCLEOTIDE SEQUENCE</scope>
</reference>
<dbReference type="InterPro" id="IPR011330">
    <property type="entry name" value="Glyco_hydro/deAcase_b/a-brl"/>
</dbReference>
<comment type="caution">
    <text evidence="2">The sequence shown here is derived from an EMBL/GenBank/DDBJ whole genome shotgun (WGS) entry which is preliminary data.</text>
</comment>
<keyword evidence="3" id="KW-1185">Reference proteome</keyword>
<dbReference type="SUPFAM" id="SSF88713">
    <property type="entry name" value="Glycoside hydrolase/deacetylase"/>
    <property type="match status" value="1"/>
</dbReference>
<dbReference type="GO" id="GO:0005975">
    <property type="term" value="P:carbohydrate metabolic process"/>
    <property type="evidence" value="ECO:0007669"/>
    <property type="project" value="InterPro"/>
</dbReference>
<feature type="signal peptide" evidence="1">
    <location>
        <begin position="1"/>
        <end position="21"/>
    </location>
</feature>
<evidence type="ECO:0000313" key="2">
    <source>
        <dbReference type="EMBL" id="CAG5107348.1"/>
    </source>
</evidence>
<sequence length="381" mass="43660">MKCTLILFGILVSMTINWTECLKLAEPCIPTVCKLPNCKCSTIESGSGIPTSKIPQIVLLTFDDATTGQTYGKFSEALFNRKNPDGCPIVATHFLSHEYTDYTLVYDLWLKGHEIALHSVTHAPIQDYWLKINLTTFKAEFDDMRQIVMHFAGIPKSDIRGARLPFLQTSGNISFQGLKELGLVYDSSMPTIRYVDNPLWPYTLEYASHQDCMIEPCPTASFPNVWEVPMTMWLDEKNVSCSMVDACTNIPKQAEPLSKWIIKQFERHYNNSRAPFPVFMHAAWFLRSDEYFKAYKLFIDHLVRLPDVYLVTVNKAIEWVKNPKSLDVKKPFGECEVRKPAFDCSPRTCKLTGIDGNERWMSSCVKTCPDRYPWIHNPLGR</sequence>
<proteinExistence type="predicted"/>
<protein>
    <submittedName>
        <fullName evidence="2">Similar to CDA8: Chitin deacetylase 8 (Bombyx mori)</fullName>
    </submittedName>
</protein>
<evidence type="ECO:0000256" key="1">
    <source>
        <dbReference type="SAM" id="SignalP"/>
    </source>
</evidence>
<organism evidence="2 3">
    <name type="scientific">Cotesia congregata</name>
    <name type="common">Parasitoid wasp</name>
    <name type="synonym">Apanteles congregatus</name>
    <dbReference type="NCBI Taxonomy" id="51543"/>
    <lineage>
        <taxon>Eukaryota</taxon>
        <taxon>Metazoa</taxon>
        <taxon>Ecdysozoa</taxon>
        <taxon>Arthropoda</taxon>
        <taxon>Hexapoda</taxon>
        <taxon>Insecta</taxon>
        <taxon>Pterygota</taxon>
        <taxon>Neoptera</taxon>
        <taxon>Endopterygota</taxon>
        <taxon>Hymenoptera</taxon>
        <taxon>Apocrita</taxon>
        <taxon>Ichneumonoidea</taxon>
        <taxon>Braconidae</taxon>
        <taxon>Microgastrinae</taxon>
        <taxon>Cotesia</taxon>
    </lineage>
</organism>
<dbReference type="OrthoDB" id="504708at2759"/>
<gene>
    <name evidence="2" type="ORF">HICCMSTLAB_LOCUS12704</name>
</gene>
<dbReference type="AlphaFoldDB" id="A0A8J2MSJ8"/>
<dbReference type="Gene3D" id="3.20.20.370">
    <property type="entry name" value="Glycoside hydrolase/deacetylase"/>
    <property type="match status" value="1"/>
</dbReference>
<dbReference type="GO" id="GO:0016787">
    <property type="term" value="F:hydrolase activity"/>
    <property type="evidence" value="ECO:0007669"/>
    <property type="project" value="UniProtKB-ARBA"/>
</dbReference>
<evidence type="ECO:0000313" key="3">
    <source>
        <dbReference type="Proteomes" id="UP000786811"/>
    </source>
</evidence>
<keyword evidence="1" id="KW-0732">Signal</keyword>
<dbReference type="InterPro" id="IPR052740">
    <property type="entry name" value="CE4"/>
</dbReference>
<feature type="chain" id="PRO_5035263646" evidence="1">
    <location>
        <begin position="22"/>
        <end position="381"/>
    </location>
</feature>